<name>A0A7Z0CL95_9ACTN</name>
<dbReference type="GO" id="GO:0005886">
    <property type="term" value="C:plasma membrane"/>
    <property type="evidence" value="ECO:0007669"/>
    <property type="project" value="UniProtKB-SubCell"/>
</dbReference>
<comment type="similarity">
    <text evidence="7">Belongs to the binding-protein-dependent transport system permease family.</text>
</comment>
<dbReference type="SUPFAM" id="SSF161098">
    <property type="entry name" value="MetI-like"/>
    <property type="match status" value="1"/>
</dbReference>
<keyword evidence="4 7" id="KW-0812">Transmembrane</keyword>
<keyword evidence="3" id="KW-1003">Cell membrane</keyword>
<evidence type="ECO:0000256" key="5">
    <source>
        <dbReference type="ARBA" id="ARBA00022989"/>
    </source>
</evidence>
<dbReference type="AlphaFoldDB" id="A0A7Z0CL95"/>
<feature type="transmembrane region" description="Helical" evidence="7">
    <location>
        <begin position="218"/>
        <end position="239"/>
    </location>
</feature>
<evidence type="ECO:0000256" key="3">
    <source>
        <dbReference type="ARBA" id="ARBA00022475"/>
    </source>
</evidence>
<organism evidence="10 11">
    <name type="scientific">Nocardioides aromaticivorans</name>
    <dbReference type="NCBI Taxonomy" id="200618"/>
    <lineage>
        <taxon>Bacteria</taxon>
        <taxon>Bacillati</taxon>
        <taxon>Actinomycetota</taxon>
        <taxon>Actinomycetes</taxon>
        <taxon>Propionibacteriales</taxon>
        <taxon>Nocardioidaceae</taxon>
        <taxon>Nocardioides</taxon>
    </lineage>
</organism>
<proteinExistence type="inferred from homology"/>
<keyword evidence="5 7" id="KW-1133">Transmembrane helix</keyword>
<comment type="caution">
    <text evidence="10">The sequence shown here is derived from an EMBL/GenBank/DDBJ whole genome shotgun (WGS) entry which is preliminary data.</text>
</comment>
<dbReference type="PANTHER" id="PTHR30151">
    <property type="entry name" value="ALKANE SULFONATE ABC TRANSPORTER-RELATED, MEMBRANE SUBUNIT"/>
    <property type="match status" value="1"/>
</dbReference>
<dbReference type="CDD" id="cd06261">
    <property type="entry name" value="TM_PBP2"/>
    <property type="match status" value="1"/>
</dbReference>
<protein>
    <submittedName>
        <fullName evidence="10">ABC-type nitrate/sulfonate/bicarbonate transport system permease component</fullName>
    </submittedName>
</protein>
<dbReference type="InterPro" id="IPR000515">
    <property type="entry name" value="MetI-like"/>
</dbReference>
<sequence>MKTVIRCAVGCAIPALLVAVYALVTTSAPSPFYPPIGDIGQRFRELWVFEYVGSDVVPSLRNMAVGFALAVAVGLGSGVVMGRVRVVGDLLLPLVTFGRSIPPITLIPPLVLVLGIGDASKIAIVAFGCVFPVCLATIDGMRQTDDGLLDASRSMGLSRAMTLRKVYLPSAMPSIFGGVQVAVQLALVLMIASEMVAAYRGLGFITMQAQLSFDARTVWAGIVLLALIGFALHLLFLLVQRHVLAWHIGLRAQSSSK</sequence>
<comment type="subcellular location">
    <subcellularLocation>
        <location evidence="1 7">Cell membrane</location>
        <topology evidence="1 7">Multi-pass membrane protein</topology>
    </subcellularLocation>
</comment>
<reference evidence="10 11" key="1">
    <citation type="submission" date="2020-07" db="EMBL/GenBank/DDBJ databases">
        <title>Sequencing the genomes of 1000 actinobacteria strains.</title>
        <authorList>
            <person name="Klenk H.-P."/>
        </authorList>
    </citation>
    <scope>NUCLEOTIDE SEQUENCE [LARGE SCALE GENOMIC DNA]</scope>
    <source>
        <strain evidence="10 11">DSM 15131</strain>
    </source>
</reference>
<dbReference type="Gene3D" id="1.10.3720.10">
    <property type="entry name" value="MetI-like"/>
    <property type="match status" value="1"/>
</dbReference>
<evidence type="ECO:0000256" key="6">
    <source>
        <dbReference type="ARBA" id="ARBA00023136"/>
    </source>
</evidence>
<evidence type="ECO:0000256" key="1">
    <source>
        <dbReference type="ARBA" id="ARBA00004651"/>
    </source>
</evidence>
<dbReference type="PANTHER" id="PTHR30151:SF0">
    <property type="entry name" value="ABC TRANSPORTER PERMEASE PROTEIN MJ0413-RELATED"/>
    <property type="match status" value="1"/>
</dbReference>
<dbReference type="Proteomes" id="UP000562045">
    <property type="component" value="Unassembled WGS sequence"/>
</dbReference>
<feature type="transmembrane region" description="Helical" evidence="7">
    <location>
        <begin position="63"/>
        <end position="82"/>
    </location>
</feature>
<evidence type="ECO:0000256" key="4">
    <source>
        <dbReference type="ARBA" id="ARBA00022692"/>
    </source>
</evidence>
<keyword evidence="2 7" id="KW-0813">Transport</keyword>
<dbReference type="PROSITE" id="PS50928">
    <property type="entry name" value="ABC_TM1"/>
    <property type="match status" value="1"/>
</dbReference>
<evidence type="ECO:0000256" key="7">
    <source>
        <dbReference type="RuleBase" id="RU363032"/>
    </source>
</evidence>
<dbReference type="InterPro" id="IPR035906">
    <property type="entry name" value="MetI-like_sf"/>
</dbReference>
<dbReference type="GO" id="GO:0055085">
    <property type="term" value="P:transmembrane transport"/>
    <property type="evidence" value="ECO:0007669"/>
    <property type="project" value="InterPro"/>
</dbReference>
<evidence type="ECO:0000256" key="8">
    <source>
        <dbReference type="SAM" id="SignalP"/>
    </source>
</evidence>
<feature type="signal peptide" evidence="8">
    <location>
        <begin position="1"/>
        <end position="22"/>
    </location>
</feature>
<dbReference type="RefSeq" id="WP_179648738.1">
    <property type="nucleotide sequence ID" value="NZ_JACBZM010000001.1"/>
</dbReference>
<gene>
    <name evidence="10" type="ORF">BJ993_002109</name>
</gene>
<feature type="transmembrane region" description="Helical" evidence="7">
    <location>
        <begin position="94"/>
        <end position="116"/>
    </location>
</feature>
<evidence type="ECO:0000259" key="9">
    <source>
        <dbReference type="PROSITE" id="PS50928"/>
    </source>
</evidence>
<evidence type="ECO:0000256" key="2">
    <source>
        <dbReference type="ARBA" id="ARBA00022448"/>
    </source>
</evidence>
<keyword evidence="8" id="KW-0732">Signal</keyword>
<accession>A0A7Z0CL95</accession>
<feature type="domain" description="ABC transmembrane type-1" evidence="9">
    <location>
        <begin position="56"/>
        <end position="236"/>
    </location>
</feature>
<keyword evidence="6 7" id="KW-0472">Membrane</keyword>
<feature type="chain" id="PRO_5030688365" evidence="8">
    <location>
        <begin position="23"/>
        <end position="257"/>
    </location>
</feature>
<dbReference type="Pfam" id="PF00528">
    <property type="entry name" value="BPD_transp_1"/>
    <property type="match status" value="1"/>
</dbReference>
<evidence type="ECO:0000313" key="11">
    <source>
        <dbReference type="Proteomes" id="UP000562045"/>
    </source>
</evidence>
<feature type="transmembrane region" description="Helical" evidence="7">
    <location>
        <begin position="122"/>
        <end position="138"/>
    </location>
</feature>
<feature type="transmembrane region" description="Helical" evidence="7">
    <location>
        <begin position="174"/>
        <end position="198"/>
    </location>
</feature>
<dbReference type="EMBL" id="JACBZM010000001">
    <property type="protein sequence ID" value="NYI45029.1"/>
    <property type="molecule type" value="Genomic_DNA"/>
</dbReference>
<evidence type="ECO:0000313" key="10">
    <source>
        <dbReference type="EMBL" id="NYI45029.1"/>
    </source>
</evidence>